<feature type="domain" description="CENP-V/GFA" evidence="5">
    <location>
        <begin position="4"/>
        <end position="109"/>
    </location>
</feature>
<dbReference type="Proteomes" id="UP000549250">
    <property type="component" value="Unassembled WGS sequence"/>
</dbReference>
<evidence type="ECO:0000256" key="3">
    <source>
        <dbReference type="ARBA" id="ARBA00022833"/>
    </source>
</evidence>
<comment type="similarity">
    <text evidence="1">Belongs to the Gfa family.</text>
</comment>
<accession>A0A839SYH0</accession>
<proteinExistence type="inferred from homology"/>
<evidence type="ECO:0000256" key="4">
    <source>
        <dbReference type="ARBA" id="ARBA00023239"/>
    </source>
</evidence>
<dbReference type="PANTHER" id="PTHR33337">
    <property type="entry name" value="GFA DOMAIN-CONTAINING PROTEIN"/>
    <property type="match status" value="1"/>
</dbReference>
<evidence type="ECO:0000259" key="5">
    <source>
        <dbReference type="PROSITE" id="PS51891"/>
    </source>
</evidence>
<dbReference type="GO" id="GO:0046872">
    <property type="term" value="F:metal ion binding"/>
    <property type="evidence" value="ECO:0007669"/>
    <property type="project" value="UniProtKB-KW"/>
</dbReference>
<keyword evidence="7" id="KW-1185">Reference proteome</keyword>
<keyword evidence="4" id="KW-0456">Lyase</keyword>
<comment type="caution">
    <text evidence="6">The sequence shown here is derived from an EMBL/GenBank/DDBJ whole genome shotgun (WGS) entry which is preliminary data.</text>
</comment>
<protein>
    <recommendedName>
        <fullName evidence="5">CENP-V/GFA domain-containing protein</fullName>
    </recommendedName>
</protein>
<evidence type="ECO:0000313" key="6">
    <source>
        <dbReference type="EMBL" id="MBB3102172.1"/>
    </source>
</evidence>
<dbReference type="InterPro" id="IPR011057">
    <property type="entry name" value="Mss4-like_sf"/>
</dbReference>
<dbReference type="RefSeq" id="WP_183165176.1">
    <property type="nucleotide sequence ID" value="NZ_JACHXI010000002.1"/>
</dbReference>
<gene>
    <name evidence="6" type="ORF">FHR87_000545</name>
</gene>
<dbReference type="Gene3D" id="3.90.1590.10">
    <property type="entry name" value="glutathione-dependent formaldehyde- activating enzyme (gfa)"/>
    <property type="match status" value="1"/>
</dbReference>
<dbReference type="InterPro" id="IPR006913">
    <property type="entry name" value="CENP-V/GFA"/>
</dbReference>
<name>A0A839SYH0_AZOMA</name>
<reference evidence="6 7" key="1">
    <citation type="submission" date="2020-08" db="EMBL/GenBank/DDBJ databases">
        <title>Genomic Encyclopedia of Type Strains, Phase III (KMG-III): the genomes of soil and plant-associated and newly described type strains.</title>
        <authorList>
            <person name="Whitman W."/>
        </authorList>
    </citation>
    <scope>NUCLEOTIDE SEQUENCE [LARGE SCALE GENOMIC DNA]</scope>
    <source>
        <strain evidence="6 7">CECT 4462</strain>
    </source>
</reference>
<sequence>MTKIVGGCLCGAVRYRAEANTKPAMTGVCHCRDCQKQTGSSFSILIAVPKGTIHFEGEPLASFETKSGDGRSVLRRFCPKCGSPIASVVEATPRLDWIKAGTLDDTSWLQPQVNMWCETAQPWINICEDIPRFPRNPPMKP</sequence>
<evidence type="ECO:0000256" key="1">
    <source>
        <dbReference type="ARBA" id="ARBA00005495"/>
    </source>
</evidence>
<dbReference type="GO" id="GO:0016846">
    <property type="term" value="F:carbon-sulfur lyase activity"/>
    <property type="evidence" value="ECO:0007669"/>
    <property type="project" value="InterPro"/>
</dbReference>
<keyword evidence="2" id="KW-0479">Metal-binding</keyword>
<keyword evidence="3" id="KW-0862">Zinc</keyword>
<dbReference type="Pfam" id="PF04828">
    <property type="entry name" value="GFA"/>
    <property type="match status" value="1"/>
</dbReference>
<organism evidence="6 7">
    <name type="scientific">Azomonas macrocytogenes</name>
    <name type="common">Azotobacter macrocytogenes</name>
    <dbReference type="NCBI Taxonomy" id="69962"/>
    <lineage>
        <taxon>Bacteria</taxon>
        <taxon>Pseudomonadati</taxon>
        <taxon>Pseudomonadota</taxon>
        <taxon>Gammaproteobacteria</taxon>
        <taxon>Pseudomonadales</taxon>
        <taxon>Pseudomonadaceae</taxon>
        <taxon>Azomonas</taxon>
    </lineage>
</organism>
<dbReference type="AlphaFoldDB" id="A0A839SYH0"/>
<dbReference type="PROSITE" id="PS51891">
    <property type="entry name" value="CENP_V_GFA"/>
    <property type="match status" value="1"/>
</dbReference>
<evidence type="ECO:0000313" key="7">
    <source>
        <dbReference type="Proteomes" id="UP000549250"/>
    </source>
</evidence>
<dbReference type="EMBL" id="JACHXI010000002">
    <property type="protein sequence ID" value="MBB3102172.1"/>
    <property type="molecule type" value="Genomic_DNA"/>
</dbReference>
<evidence type="ECO:0000256" key="2">
    <source>
        <dbReference type="ARBA" id="ARBA00022723"/>
    </source>
</evidence>
<dbReference type="SUPFAM" id="SSF51316">
    <property type="entry name" value="Mss4-like"/>
    <property type="match status" value="1"/>
</dbReference>
<dbReference type="PANTHER" id="PTHR33337:SF40">
    <property type="entry name" value="CENP-V_GFA DOMAIN-CONTAINING PROTEIN-RELATED"/>
    <property type="match status" value="1"/>
</dbReference>